<keyword evidence="2" id="KW-1185">Reference proteome</keyword>
<evidence type="ECO:0000313" key="1">
    <source>
        <dbReference type="EMBL" id="KAI7991698.1"/>
    </source>
</evidence>
<proteinExistence type="predicted"/>
<accession>A0ACC0FSU0</accession>
<protein>
    <submittedName>
        <fullName evidence="1">Pentatricopeptide repeat-containing protein</fullName>
    </submittedName>
</protein>
<evidence type="ECO:0000313" key="2">
    <source>
        <dbReference type="Proteomes" id="UP001060215"/>
    </source>
</evidence>
<gene>
    <name evidence="1" type="ORF">LOK49_LG12G01220</name>
</gene>
<name>A0ACC0FSU0_9ERIC</name>
<dbReference type="Proteomes" id="UP001060215">
    <property type="component" value="Chromosome 13"/>
</dbReference>
<organism evidence="1 2">
    <name type="scientific">Camellia lanceoleosa</name>
    <dbReference type="NCBI Taxonomy" id="1840588"/>
    <lineage>
        <taxon>Eukaryota</taxon>
        <taxon>Viridiplantae</taxon>
        <taxon>Streptophyta</taxon>
        <taxon>Embryophyta</taxon>
        <taxon>Tracheophyta</taxon>
        <taxon>Spermatophyta</taxon>
        <taxon>Magnoliopsida</taxon>
        <taxon>eudicotyledons</taxon>
        <taxon>Gunneridae</taxon>
        <taxon>Pentapetalae</taxon>
        <taxon>asterids</taxon>
        <taxon>Ericales</taxon>
        <taxon>Theaceae</taxon>
        <taxon>Camellia</taxon>
    </lineage>
</organism>
<comment type="caution">
    <text evidence="1">The sequence shown here is derived from an EMBL/GenBank/DDBJ whole genome shotgun (WGS) entry which is preliminary data.</text>
</comment>
<reference evidence="1 2" key="1">
    <citation type="journal article" date="2022" name="Plant J.">
        <title>Chromosome-level genome of Camellia lanceoleosa provides a valuable resource for understanding genome evolution and self-incompatibility.</title>
        <authorList>
            <person name="Gong W."/>
            <person name="Xiao S."/>
            <person name="Wang L."/>
            <person name="Liao Z."/>
            <person name="Chang Y."/>
            <person name="Mo W."/>
            <person name="Hu G."/>
            <person name="Li W."/>
            <person name="Zhao G."/>
            <person name="Zhu H."/>
            <person name="Hu X."/>
            <person name="Ji K."/>
            <person name="Xiang X."/>
            <person name="Song Q."/>
            <person name="Yuan D."/>
            <person name="Jin S."/>
            <person name="Zhang L."/>
        </authorList>
    </citation>
    <scope>NUCLEOTIDE SEQUENCE [LARGE SCALE GENOMIC DNA]</scope>
    <source>
        <strain evidence="1">SQ_2022a</strain>
    </source>
</reference>
<sequence>MKRVWRISDAAQAELFLHRSSAKSKTLTNPLPILTKISTQRFIRELYASQNPKPSSFSFPNIIGLFANKWSCVDIRAREDLCVKVSLLRDELLQSVDDADEIVRVLEEKGVSLFKIHSDGSAFVELLNQLRSWPPLALEVFNWRRRQTDFSIPMTAGEYAKGITVAGRMRNVDLALEFFTEASNKRCKATSTYNALMGAYMFNGFAEKCQLLFRDLKRDANCIPSIVTYNILISTFGRLMLVDHMEATFREIEDLNLSPNLSTYNNLIAGYITAWMWDSMEKTYRIMKAGNVKPDIITHSLILRGYAHSGNLEKMEEIYELVKGHVSQNETPLIRSMICAYCKSSDKSRVKKIEALLRLIPENEYRPWLNVLLIRVYAQEDLLEGMENSINEAFEHSTSVTTVGVMRCIIASYFRSNAVDKLANFVKRAECSGWRICRSLYHCKMVMYASQKRLAEMETVLHEMENLNLVRTKKTFWILYKAYSICGQKYKLEQVIGLMCKHGYGNPLDTLTS</sequence>
<dbReference type="EMBL" id="CM045770">
    <property type="protein sequence ID" value="KAI7991698.1"/>
    <property type="molecule type" value="Genomic_DNA"/>
</dbReference>